<keyword evidence="1" id="KW-0547">Nucleotide-binding</keyword>
<dbReference type="PANTHER" id="PTHR10492:SF94">
    <property type="entry name" value="ATP-DEPENDENT DNA HELICASE"/>
    <property type="match status" value="1"/>
</dbReference>
<protein>
    <recommendedName>
        <fullName evidence="1">ATP-dependent DNA helicase</fullName>
        <ecNumber evidence="1">5.6.2.3</ecNumber>
    </recommendedName>
</protein>
<evidence type="ECO:0000313" key="6">
    <source>
        <dbReference type="Proteomes" id="UP001280121"/>
    </source>
</evidence>
<dbReference type="EC" id="5.6.2.3" evidence="1"/>
<gene>
    <name evidence="5" type="ORF">Ddye_004364</name>
</gene>
<dbReference type="EMBL" id="JANJYI010000001">
    <property type="protein sequence ID" value="KAK2665790.1"/>
    <property type="molecule type" value="Genomic_DNA"/>
</dbReference>
<keyword evidence="1" id="KW-0067">ATP-binding</keyword>
<dbReference type="GO" id="GO:0016787">
    <property type="term" value="F:hydrolase activity"/>
    <property type="evidence" value="ECO:0007669"/>
    <property type="project" value="UniProtKB-KW"/>
</dbReference>
<feature type="domain" description="Replication protein A 70 kDa DNA-binding subunit B/D first OB fold" evidence="2">
    <location>
        <begin position="149"/>
        <end position="249"/>
    </location>
</feature>
<dbReference type="GO" id="GO:0006310">
    <property type="term" value="P:DNA recombination"/>
    <property type="evidence" value="ECO:0007669"/>
    <property type="project" value="UniProtKB-KW"/>
</dbReference>
<keyword evidence="6" id="KW-1185">Reference proteome</keyword>
<dbReference type="SUPFAM" id="SSF50249">
    <property type="entry name" value="Nucleic acid-binding proteins"/>
    <property type="match status" value="1"/>
</dbReference>
<dbReference type="PANTHER" id="PTHR10492">
    <property type="match status" value="1"/>
</dbReference>
<dbReference type="InterPro" id="IPR012340">
    <property type="entry name" value="NA-bd_OB-fold"/>
</dbReference>
<evidence type="ECO:0000259" key="4">
    <source>
        <dbReference type="Pfam" id="PF21530"/>
    </source>
</evidence>
<dbReference type="GO" id="GO:0006281">
    <property type="term" value="P:DNA repair"/>
    <property type="evidence" value="ECO:0007669"/>
    <property type="project" value="UniProtKB-KW"/>
</dbReference>
<comment type="cofactor">
    <cofactor evidence="1">
        <name>Mg(2+)</name>
        <dbReference type="ChEBI" id="CHEBI:18420"/>
    </cofactor>
</comment>
<evidence type="ECO:0000256" key="1">
    <source>
        <dbReference type="RuleBase" id="RU363044"/>
    </source>
</evidence>
<evidence type="ECO:0000313" key="5">
    <source>
        <dbReference type="EMBL" id="KAK2665790.1"/>
    </source>
</evidence>
<proteinExistence type="inferred from homology"/>
<dbReference type="InterPro" id="IPR027417">
    <property type="entry name" value="P-loop_NTPase"/>
</dbReference>
<comment type="similarity">
    <text evidence="1">Belongs to the helicase family.</text>
</comment>
<comment type="caution">
    <text evidence="5">The sequence shown here is derived from an EMBL/GenBank/DDBJ whole genome shotgun (WGS) entry which is preliminary data.</text>
</comment>
<keyword evidence="1" id="KW-0347">Helicase</keyword>
<evidence type="ECO:0000259" key="2">
    <source>
        <dbReference type="Pfam" id="PF02721"/>
    </source>
</evidence>
<dbReference type="Proteomes" id="UP001280121">
    <property type="component" value="Unassembled WGS sequence"/>
</dbReference>
<dbReference type="Pfam" id="PF05970">
    <property type="entry name" value="PIF1"/>
    <property type="match status" value="1"/>
</dbReference>
<dbReference type="Pfam" id="PF02721">
    <property type="entry name" value="DUF223"/>
    <property type="match status" value="1"/>
</dbReference>
<comment type="catalytic activity">
    <reaction evidence="1">
        <text>ATP + H2O = ADP + phosphate + H(+)</text>
        <dbReference type="Rhea" id="RHEA:13065"/>
        <dbReference type="ChEBI" id="CHEBI:15377"/>
        <dbReference type="ChEBI" id="CHEBI:15378"/>
        <dbReference type="ChEBI" id="CHEBI:30616"/>
        <dbReference type="ChEBI" id="CHEBI:43474"/>
        <dbReference type="ChEBI" id="CHEBI:456216"/>
        <dbReference type="EC" id="5.6.2.3"/>
    </reaction>
</comment>
<feature type="domain" description="DNA helicase Pif1-like 2B" evidence="4">
    <location>
        <begin position="86"/>
        <end position="128"/>
    </location>
</feature>
<name>A0AAD9XUI3_9ROSI</name>
<evidence type="ECO:0000259" key="3">
    <source>
        <dbReference type="Pfam" id="PF05970"/>
    </source>
</evidence>
<dbReference type="Pfam" id="PF21530">
    <property type="entry name" value="Pif1_2B_dom"/>
    <property type="match status" value="1"/>
</dbReference>
<dbReference type="GO" id="GO:0005524">
    <property type="term" value="F:ATP binding"/>
    <property type="evidence" value="ECO:0007669"/>
    <property type="project" value="UniProtKB-KW"/>
</dbReference>
<sequence length="294" mass="34055">MLQNINDSKQHFGGKVIVFGGDFRQVLPVVQKARKEEIVDATILTPKNDYVDDINNLLIEQFLGDAITYYSFDETIDKNEQAIQEDLLNSFTPSGFPPHQLVLKENCSIILLRNINPSEGLCNGTRLIYRRFSPNLIDAQVLNMSTQTKFIQEIRHTTKKWTTIVFVAEKSMPRKARQNTSKYQHLILIDTQGTRIQPTIFDKNIQAFEDTLIVFKKYYITNASVRPISPDHRVMQNEYQWIIDSGTMVGEIEKEDVASTSKNTPEFSFVPFSRLDTYTDIFRYRLHSRSNPYQ</sequence>
<dbReference type="InterPro" id="IPR003871">
    <property type="entry name" value="RFA1B/D_OB_1st"/>
</dbReference>
<dbReference type="SUPFAM" id="SSF52540">
    <property type="entry name" value="P-loop containing nucleoside triphosphate hydrolases"/>
    <property type="match status" value="1"/>
</dbReference>
<dbReference type="GO" id="GO:0043139">
    <property type="term" value="F:5'-3' DNA helicase activity"/>
    <property type="evidence" value="ECO:0007669"/>
    <property type="project" value="UniProtKB-EC"/>
</dbReference>
<feature type="domain" description="DNA helicase Pif1-like DEAD-box helicase" evidence="3">
    <location>
        <begin position="6"/>
        <end position="44"/>
    </location>
</feature>
<keyword evidence="1" id="KW-0233">DNA recombination</keyword>
<dbReference type="InterPro" id="IPR049163">
    <property type="entry name" value="Pif1-like_2B_dom"/>
</dbReference>
<reference evidence="5" key="1">
    <citation type="journal article" date="2023" name="Plant J.">
        <title>Genome sequences and population genomics provide insights into the demographic history, inbreeding, and mutation load of two 'living fossil' tree species of Dipteronia.</title>
        <authorList>
            <person name="Feng Y."/>
            <person name="Comes H.P."/>
            <person name="Chen J."/>
            <person name="Zhu S."/>
            <person name="Lu R."/>
            <person name="Zhang X."/>
            <person name="Li P."/>
            <person name="Qiu J."/>
            <person name="Olsen K.M."/>
            <person name="Qiu Y."/>
        </authorList>
    </citation>
    <scope>NUCLEOTIDE SEQUENCE</scope>
    <source>
        <strain evidence="5">KIB01</strain>
    </source>
</reference>
<dbReference type="Gene3D" id="2.40.50.140">
    <property type="entry name" value="Nucleic acid-binding proteins"/>
    <property type="match status" value="1"/>
</dbReference>
<organism evidence="5 6">
    <name type="scientific">Dipteronia dyeriana</name>
    <dbReference type="NCBI Taxonomy" id="168575"/>
    <lineage>
        <taxon>Eukaryota</taxon>
        <taxon>Viridiplantae</taxon>
        <taxon>Streptophyta</taxon>
        <taxon>Embryophyta</taxon>
        <taxon>Tracheophyta</taxon>
        <taxon>Spermatophyta</taxon>
        <taxon>Magnoliopsida</taxon>
        <taxon>eudicotyledons</taxon>
        <taxon>Gunneridae</taxon>
        <taxon>Pentapetalae</taxon>
        <taxon>rosids</taxon>
        <taxon>malvids</taxon>
        <taxon>Sapindales</taxon>
        <taxon>Sapindaceae</taxon>
        <taxon>Hippocastanoideae</taxon>
        <taxon>Acereae</taxon>
        <taxon>Dipteronia</taxon>
    </lineage>
</organism>
<dbReference type="InterPro" id="IPR010285">
    <property type="entry name" value="DNA_helicase_pif1-like_DEAD"/>
</dbReference>
<dbReference type="GO" id="GO:0000723">
    <property type="term" value="P:telomere maintenance"/>
    <property type="evidence" value="ECO:0007669"/>
    <property type="project" value="InterPro"/>
</dbReference>
<keyword evidence="1" id="KW-0378">Hydrolase</keyword>
<dbReference type="AlphaFoldDB" id="A0AAD9XUI3"/>
<keyword evidence="1" id="KW-0234">DNA repair</keyword>
<keyword evidence="1" id="KW-0227">DNA damage</keyword>
<accession>A0AAD9XUI3</accession>